<keyword evidence="8" id="KW-1185">Reference proteome</keyword>
<evidence type="ECO:0000256" key="4">
    <source>
        <dbReference type="PROSITE-ProRule" id="PRU10055"/>
    </source>
</evidence>
<evidence type="ECO:0000313" key="7">
    <source>
        <dbReference type="EMBL" id="KRL37374.1"/>
    </source>
</evidence>
<protein>
    <submittedName>
        <fullName evidence="7">6-phospho-beta-glucosidase</fullName>
    </submittedName>
</protein>
<dbReference type="PATRIC" id="fig|1423812.3.peg.425"/>
<evidence type="ECO:0000256" key="5">
    <source>
        <dbReference type="RuleBase" id="RU003690"/>
    </source>
</evidence>
<keyword evidence="2 6" id="KW-0378">Hydrolase</keyword>
<dbReference type="PANTHER" id="PTHR10353">
    <property type="entry name" value="GLYCOSYL HYDROLASE"/>
    <property type="match status" value="1"/>
</dbReference>
<evidence type="ECO:0000256" key="3">
    <source>
        <dbReference type="ARBA" id="ARBA00023295"/>
    </source>
</evidence>
<feature type="active site" description="Nucleophile" evidence="4">
    <location>
        <position position="385"/>
    </location>
</feature>
<dbReference type="PROSITE" id="PS00653">
    <property type="entry name" value="GLYCOSYL_HYDROL_F1_2"/>
    <property type="match status" value="1"/>
</dbReference>
<dbReference type="GO" id="GO:0005829">
    <property type="term" value="C:cytosol"/>
    <property type="evidence" value="ECO:0007669"/>
    <property type="project" value="TreeGrafter"/>
</dbReference>
<dbReference type="RefSeq" id="WP_057737139.1">
    <property type="nucleotide sequence ID" value="NZ_AZEG01000012.1"/>
</dbReference>
<dbReference type="PRINTS" id="PR00131">
    <property type="entry name" value="GLHYDRLASE1"/>
</dbReference>
<dbReference type="EMBL" id="AZEG01000012">
    <property type="protein sequence ID" value="KRL37374.1"/>
    <property type="molecule type" value="Genomic_DNA"/>
</dbReference>
<dbReference type="NCBIfam" id="NF007158">
    <property type="entry name" value="PRK09593.1"/>
    <property type="match status" value="1"/>
</dbReference>
<dbReference type="OrthoDB" id="1688691at2"/>
<evidence type="ECO:0000256" key="6">
    <source>
        <dbReference type="RuleBase" id="RU004468"/>
    </source>
</evidence>
<accession>A0A0R1PYK8</accession>
<gene>
    <name evidence="7" type="ORF">FD20_GL000406</name>
</gene>
<dbReference type="AlphaFoldDB" id="A0A0R1PYK8"/>
<comment type="caution">
    <text evidence="7">The sequence shown here is derived from an EMBL/GenBank/DDBJ whole genome shotgun (WGS) entry which is preliminary data.</text>
</comment>
<dbReference type="PROSITE" id="PS00572">
    <property type="entry name" value="GLYCOSYL_HYDROL_F1_1"/>
    <property type="match status" value="1"/>
</dbReference>
<dbReference type="GO" id="GO:0008422">
    <property type="term" value="F:beta-glucosidase activity"/>
    <property type="evidence" value="ECO:0007669"/>
    <property type="project" value="TreeGrafter"/>
</dbReference>
<keyword evidence="3 6" id="KW-0326">Glycosidase</keyword>
<dbReference type="InterPro" id="IPR001360">
    <property type="entry name" value="Glyco_hydro_1"/>
</dbReference>
<dbReference type="STRING" id="1423812.FD20_GL000406"/>
<evidence type="ECO:0000256" key="1">
    <source>
        <dbReference type="ARBA" id="ARBA00010838"/>
    </source>
</evidence>
<comment type="similarity">
    <text evidence="1 5">Belongs to the glycosyl hydrolase 1 family.</text>
</comment>
<evidence type="ECO:0000256" key="2">
    <source>
        <dbReference type="ARBA" id="ARBA00022801"/>
    </source>
</evidence>
<reference evidence="7 8" key="1">
    <citation type="journal article" date="2015" name="Genome Announc.">
        <title>Expanding the biotechnology potential of lactobacilli through comparative genomics of 213 strains and associated genera.</title>
        <authorList>
            <person name="Sun Z."/>
            <person name="Harris H.M."/>
            <person name="McCann A."/>
            <person name="Guo C."/>
            <person name="Argimon S."/>
            <person name="Zhang W."/>
            <person name="Yang X."/>
            <person name="Jeffery I.B."/>
            <person name="Cooney J.C."/>
            <person name="Kagawa T.F."/>
            <person name="Liu W."/>
            <person name="Song Y."/>
            <person name="Salvetti E."/>
            <person name="Wrobel A."/>
            <person name="Rasinkangas P."/>
            <person name="Parkhill J."/>
            <person name="Rea M.C."/>
            <person name="O'Sullivan O."/>
            <person name="Ritari J."/>
            <person name="Douillard F.P."/>
            <person name="Paul Ross R."/>
            <person name="Yang R."/>
            <person name="Briner A.E."/>
            <person name="Felis G.E."/>
            <person name="de Vos W.M."/>
            <person name="Barrangou R."/>
            <person name="Klaenhammer T.R."/>
            <person name="Caufield P.W."/>
            <person name="Cui Y."/>
            <person name="Zhang H."/>
            <person name="O'Toole P.W."/>
        </authorList>
    </citation>
    <scope>NUCLEOTIDE SEQUENCE [LARGE SCALE GENOMIC DNA]</scope>
    <source>
        <strain evidence="7 8">DSM 19971</strain>
    </source>
</reference>
<name>A0A0R1PYK8_9LACO</name>
<dbReference type="InterPro" id="IPR017853">
    <property type="entry name" value="GH"/>
</dbReference>
<evidence type="ECO:0000313" key="8">
    <source>
        <dbReference type="Proteomes" id="UP000051155"/>
    </source>
</evidence>
<organism evidence="7 8">
    <name type="scientific">Liquorilactobacillus uvarum DSM 19971</name>
    <dbReference type="NCBI Taxonomy" id="1423812"/>
    <lineage>
        <taxon>Bacteria</taxon>
        <taxon>Bacillati</taxon>
        <taxon>Bacillota</taxon>
        <taxon>Bacilli</taxon>
        <taxon>Lactobacillales</taxon>
        <taxon>Lactobacillaceae</taxon>
        <taxon>Liquorilactobacillus</taxon>
    </lineage>
</organism>
<dbReference type="FunFam" id="3.20.20.80:FF:000004">
    <property type="entry name" value="Beta-glucosidase 6-phospho-beta-glucosidase"/>
    <property type="match status" value="1"/>
</dbReference>
<dbReference type="Proteomes" id="UP000051155">
    <property type="component" value="Unassembled WGS sequence"/>
</dbReference>
<dbReference type="SUPFAM" id="SSF51445">
    <property type="entry name" value="(Trans)glycosidases"/>
    <property type="match status" value="1"/>
</dbReference>
<dbReference type="InterPro" id="IPR018120">
    <property type="entry name" value="Glyco_hydro_1_AS"/>
</dbReference>
<dbReference type="InterPro" id="IPR033132">
    <property type="entry name" value="GH_1_N_CS"/>
</dbReference>
<dbReference type="Gene3D" id="3.20.20.80">
    <property type="entry name" value="Glycosidases"/>
    <property type="match status" value="1"/>
</dbReference>
<sequence length="487" mass="55868">MYSKTIPDRFPDNFLWGGATAANQLEGGWNLDGKGLTTAEVVQKAEDRQNFTMNEVTPGSLEAAIADKTDELYPKRRGIDFYHHYKEDIKLFAEMGFKAFRLSIAWARIFPNGDETEPNEAGLQFYDDVFAECRHYGIEPVVTISHYEMPLGLTLKYNGWANRKTIEFFTKYTEVLFKRYRGVVKYWMTFNEINASTWGFTGTGAVDSELDEQDKMQLRYQALHHEFMASAFAVKQCHQIDPEAKIGCMLARMQTYSNTPNPIDVRAAQLQDQLNLFFTDVQVRGEYPEYMNRYFAENGISIKMQSDDQQIISDGKVDYLGFSYYMSTVTSANDEVEKATGNFAFGGKNPYLETSDWGWQIDPLGLRITLNEFWDRYRVPLFIVENGLGAIDEVASDGKIHDDYRIDYLRKHIEQMKEAIKDGVNLIGYTMWGPIDLISASTSEMSKRYGFIYVDQDDEGNGTLNRIRKDSFAWYKNVIASNGENLA</sequence>
<proteinExistence type="inferred from homology"/>
<dbReference type="NCBIfam" id="NF007356">
    <property type="entry name" value="PRK09852.1"/>
    <property type="match status" value="1"/>
</dbReference>
<dbReference type="Pfam" id="PF00232">
    <property type="entry name" value="Glyco_hydro_1"/>
    <property type="match status" value="1"/>
</dbReference>
<dbReference type="PANTHER" id="PTHR10353:SF122">
    <property type="entry name" value="6-PHOSPHO-BETA-GLUCOSIDASE ASCB-RELATED"/>
    <property type="match status" value="1"/>
</dbReference>
<dbReference type="GO" id="GO:0016052">
    <property type="term" value="P:carbohydrate catabolic process"/>
    <property type="evidence" value="ECO:0007669"/>
    <property type="project" value="TreeGrafter"/>
</dbReference>